<feature type="domain" description="GS catalytic" evidence="11">
    <location>
        <begin position="150"/>
        <end position="393"/>
    </location>
</feature>
<dbReference type="InterPro" id="IPR036651">
    <property type="entry name" value="Gln_synt_N_sf"/>
</dbReference>
<evidence type="ECO:0000256" key="3">
    <source>
        <dbReference type="ARBA" id="ARBA00012937"/>
    </source>
</evidence>
<proteinExistence type="inferred from homology"/>
<evidence type="ECO:0000259" key="10">
    <source>
        <dbReference type="PROSITE" id="PS51986"/>
    </source>
</evidence>
<evidence type="ECO:0000256" key="4">
    <source>
        <dbReference type="ARBA" id="ARBA00022490"/>
    </source>
</evidence>
<sequence length="801" mass="90464">MYFKIFNSVFSHKGKVLSKLFFKSHVIRNFSQETFSTGLARTTRPLNAYMFHYTNLKLPEDKILATYVWIDGSGINMRCKDRVLDKVPCDLNMVPKWAFDGSSTGQARTEDSDTILLPVALYKDPIRKCPHVIVLCETYYSDGTPTPTNHRAHCAKILSKLSDQEPWFGIEQEYTMFDADLWPLGWPKVRGYPYIKSKYSYCGMGEHVAGRELAECHARACLYAGMDYGGSNAEVMKGSWEYQVGTSVGIKAADDLWLGRYLLGRIAEHFGIIISYHPKPMGKNHPGVGCHHNFSTKKMRDEGGITEIERVCKELCPKHGEYMKQYGLGDGQENRKRLTGKFETASFDVCKWAIADRTASIRLQRSVKTKKKGFLEDRRPAGDCDPYRVCALIAETCKMESLLRRCLSISKPKHTLPIIKRHLGSHNINHIMNKKVLDRYLRLPLPCNKILATYVWIDGSGVNMRCKDRILDCVPYSPDAAPNWAFDGSSTGQATTDNSDTTLKPAAVYRDPFRADPHVIILCEVLLGDAGKPAATNHRNFCNELCEIHKAEEPWFGLEQEYTMLDIDGWGLGWPKGGGFPAVKYQYSYCGVGAKYIAGRDLSEAHSKASLFAGCDYEGSNGEVMYACWEWQVGTTMGIKAADDMWMTRFIMARIGEDYGIDVTYHPKPFGHLHPGIGMHHNFSTKRMRTAPGGYAFIEECIKKLEKNHMKHMKKYGNDEATNRMRLSGKFETAPFDKFSWGVANRKASIRLQRHIKKKDKGFMEDRRPGGDCDPYLVCGLLMETCLGRSGGGGCKNPCRK</sequence>
<protein>
    <recommendedName>
        <fullName evidence="3">glutamine synthetase</fullName>
        <ecNumber evidence="3">6.3.1.2</ecNumber>
    </recommendedName>
</protein>
<feature type="domain" description="GS catalytic" evidence="11">
    <location>
        <begin position="538"/>
        <end position="801"/>
    </location>
</feature>
<gene>
    <name evidence="12" type="ORF">SFRICE_001902</name>
</gene>
<dbReference type="GO" id="GO:0006542">
    <property type="term" value="P:glutamine biosynthetic process"/>
    <property type="evidence" value="ECO:0007669"/>
    <property type="project" value="InterPro"/>
</dbReference>
<evidence type="ECO:0000256" key="7">
    <source>
        <dbReference type="ARBA" id="ARBA00022840"/>
    </source>
</evidence>
<comment type="subcellular location">
    <subcellularLocation>
        <location evidence="1">Cytoplasm</location>
    </subcellularLocation>
</comment>
<dbReference type="EMBL" id="ODYU01007862">
    <property type="protein sequence ID" value="SOQ51010.1"/>
    <property type="molecule type" value="Genomic_DNA"/>
</dbReference>
<keyword evidence="6" id="KW-0547">Nucleotide-binding</keyword>
<evidence type="ECO:0000256" key="6">
    <source>
        <dbReference type="ARBA" id="ARBA00022741"/>
    </source>
</evidence>
<dbReference type="InterPro" id="IPR027302">
    <property type="entry name" value="Gln_synth_N_conserv_site"/>
</dbReference>
<dbReference type="SUPFAM" id="SSF54368">
    <property type="entry name" value="Glutamine synthetase, N-terminal domain"/>
    <property type="match status" value="2"/>
</dbReference>
<dbReference type="Gene3D" id="3.30.590.10">
    <property type="entry name" value="Glutamine synthetase/guanido kinase, catalytic domain"/>
    <property type="match status" value="2"/>
</dbReference>
<keyword evidence="4" id="KW-0963">Cytoplasm</keyword>
<name>A0A2H1WD59_SPOFR</name>
<evidence type="ECO:0000256" key="8">
    <source>
        <dbReference type="PROSITE-ProRule" id="PRU01330"/>
    </source>
</evidence>
<dbReference type="AlphaFoldDB" id="A0A2H1WD59"/>
<dbReference type="FunFam" id="3.30.590.10:FF:000011">
    <property type="entry name" value="Glutamine synthetase"/>
    <property type="match status" value="2"/>
</dbReference>
<feature type="domain" description="GS beta-grasp" evidence="10">
    <location>
        <begin position="448"/>
        <end position="531"/>
    </location>
</feature>
<dbReference type="GO" id="GO:0004356">
    <property type="term" value="F:glutamine synthetase activity"/>
    <property type="evidence" value="ECO:0007669"/>
    <property type="project" value="UniProtKB-EC"/>
</dbReference>
<dbReference type="SMART" id="SM01230">
    <property type="entry name" value="Gln-synt_C"/>
    <property type="match status" value="2"/>
</dbReference>
<comment type="similarity">
    <text evidence="2 8 9">Belongs to the glutamine synthetase family.</text>
</comment>
<dbReference type="PROSITE" id="PS51987">
    <property type="entry name" value="GS_CATALYTIC"/>
    <property type="match status" value="2"/>
</dbReference>
<dbReference type="Pfam" id="PF03951">
    <property type="entry name" value="Gln-synt_N"/>
    <property type="match status" value="2"/>
</dbReference>
<dbReference type="Gene3D" id="3.10.20.70">
    <property type="entry name" value="Glutamine synthetase, N-terminal domain"/>
    <property type="match status" value="2"/>
</dbReference>
<evidence type="ECO:0000256" key="9">
    <source>
        <dbReference type="RuleBase" id="RU000384"/>
    </source>
</evidence>
<feature type="domain" description="GS beta-grasp" evidence="10">
    <location>
        <begin position="63"/>
        <end position="143"/>
    </location>
</feature>
<dbReference type="InterPro" id="IPR008147">
    <property type="entry name" value="Gln_synt_N"/>
</dbReference>
<keyword evidence="5" id="KW-0436">Ligase</keyword>
<dbReference type="OrthoDB" id="1936100at2759"/>
<dbReference type="InterPro" id="IPR014746">
    <property type="entry name" value="Gln_synth/guanido_kin_cat_dom"/>
</dbReference>
<dbReference type="InterPro" id="IPR008146">
    <property type="entry name" value="Gln_synth_cat_dom"/>
</dbReference>
<dbReference type="PANTHER" id="PTHR20852">
    <property type="entry name" value="GLUTAMINE SYNTHETASE"/>
    <property type="match status" value="1"/>
</dbReference>
<dbReference type="GO" id="GO:0005524">
    <property type="term" value="F:ATP binding"/>
    <property type="evidence" value="ECO:0007669"/>
    <property type="project" value="UniProtKB-KW"/>
</dbReference>
<reference evidence="12" key="1">
    <citation type="submission" date="2016-07" db="EMBL/GenBank/DDBJ databases">
        <authorList>
            <person name="Bretaudeau A."/>
        </authorList>
    </citation>
    <scope>NUCLEOTIDE SEQUENCE</scope>
    <source>
        <strain evidence="12">Rice</strain>
        <tissue evidence="12">Whole body</tissue>
    </source>
</reference>
<dbReference type="PROSITE" id="PS51986">
    <property type="entry name" value="GS_BETA_GRASP"/>
    <property type="match status" value="2"/>
</dbReference>
<keyword evidence="7" id="KW-0067">ATP-binding</keyword>
<dbReference type="Pfam" id="PF00120">
    <property type="entry name" value="Gln-synt_C"/>
    <property type="match status" value="2"/>
</dbReference>
<evidence type="ECO:0000256" key="5">
    <source>
        <dbReference type="ARBA" id="ARBA00022598"/>
    </source>
</evidence>
<dbReference type="InterPro" id="IPR050292">
    <property type="entry name" value="Glutamine_Synthetase"/>
</dbReference>
<accession>A0A2H1WD59</accession>
<organism evidence="12">
    <name type="scientific">Spodoptera frugiperda</name>
    <name type="common">Fall armyworm</name>
    <dbReference type="NCBI Taxonomy" id="7108"/>
    <lineage>
        <taxon>Eukaryota</taxon>
        <taxon>Metazoa</taxon>
        <taxon>Ecdysozoa</taxon>
        <taxon>Arthropoda</taxon>
        <taxon>Hexapoda</taxon>
        <taxon>Insecta</taxon>
        <taxon>Pterygota</taxon>
        <taxon>Neoptera</taxon>
        <taxon>Endopterygota</taxon>
        <taxon>Lepidoptera</taxon>
        <taxon>Glossata</taxon>
        <taxon>Ditrysia</taxon>
        <taxon>Noctuoidea</taxon>
        <taxon>Noctuidae</taxon>
        <taxon>Amphipyrinae</taxon>
        <taxon>Spodoptera</taxon>
    </lineage>
</organism>
<dbReference type="GO" id="GO:0005737">
    <property type="term" value="C:cytoplasm"/>
    <property type="evidence" value="ECO:0007669"/>
    <property type="project" value="UniProtKB-SubCell"/>
</dbReference>
<evidence type="ECO:0000256" key="2">
    <source>
        <dbReference type="ARBA" id="ARBA00009897"/>
    </source>
</evidence>
<evidence type="ECO:0000259" key="11">
    <source>
        <dbReference type="PROSITE" id="PS51987"/>
    </source>
</evidence>
<evidence type="ECO:0000256" key="1">
    <source>
        <dbReference type="ARBA" id="ARBA00004496"/>
    </source>
</evidence>
<dbReference type="EC" id="6.3.1.2" evidence="3"/>
<dbReference type="SUPFAM" id="SSF55931">
    <property type="entry name" value="Glutamine synthetase/guanido kinase"/>
    <property type="match status" value="2"/>
</dbReference>
<dbReference type="PANTHER" id="PTHR20852:SF44">
    <property type="entry name" value="GLUTAMINE SYNTHETASE 1, MITOCHONDRIAL"/>
    <property type="match status" value="1"/>
</dbReference>
<dbReference type="PROSITE" id="PS00180">
    <property type="entry name" value="GLNA_1"/>
    <property type="match status" value="2"/>
</dbReference>
<evidence type="ECO:0000313" key="12">
    <source>
        <dbReference type="EMBL" id="SOQ51010.1"/>
    </source>
</evidence>